<dbReference type="Proteomes" id="UP000619761">
    <property type="component" value="Unassembled WGS sequence"/>
</dbReference>
<dbReference type="Gene3D" id="2.40.10.200">
    <property type="entry name" value="STY4665 C-terminal domain-like"/>
    <property type="match status" value="1"/>
</dbReference>
<dbReference type="RefSeq" id="WP_189419211.1">
    <property type="nucleotide sequence ID" value="NZ_BMYZ01000002.1"/>
</dbReference>
<organism evidence="3 4">
    <name type="scientific">Cellvibrio zantedeschiae</name>
    <dbReference type="NCBI Taxonomy" id="1237077"/>
    <lineage>
        <taxon>Bacteria</taxon>
        <taxon>Pseudomonadati</taxon>
        <taxon>Pseudomonadota</taxon>
        <taxon>Gammaproteobacteria</taxon>
        <taxon>Cellvibrionales</taxon>
        <taxon>Cellvibrionaceae</taxon>
        <taxon>Cellvibrio</taxon>
    </lineage>
</organism>
<name>A0ABQ3B957_9GAMM</name>
<dbReference type="SUPFAM" id="SSF46785">
    <property type="entry name" value="Winged helix' DNA-binding domain"/>
    <property type="match status" value="1"/>
</dbReference>
<feature type="compositionally biased region" description="Polar residues" evidence="1">
    <location>
        <begin position="199"/>
        <end position="217"/>
    </location>
</feature>
<reference evidence="4" key="1">
    <citation type="journal article" date="2019" name="Int. J. Syst. Evol. Microbiol.">
        <title>The Global Catalogue of Microorganisms (GCM) 10K type strain sequencing project: providing services to taxonomists for standard genome sequencing and annotation.</title>
        <authorList>
            <consortium name="The Broad Institute Genomics Platform"/>
            <consortium name="The Broad Institute Genome Sequencing Center for Infectious Disease"/>
            <person name="Wu L."/>
            <person name="Ma J."/>
        </authorList>
    </citation>
    <scope>NUCLEOTIDE SEQUENCE [LARGE SCALE GENOMIC DNA]</scope>
    <source>
        <strain evidence="4">KCTC 32239</strain>
    </source>
</reference>
<dbReference type="InterPro" id="IPR036390">
    <property type="entry name" value="WH_DNA-bd_sf"/>
</dbReference>
<proteinExistence type="predicted"/>
<accession>A0ABQ3B957</accession>
<dbReference type="EMBL" id="BMYZ01000002">
    <property type="protein sequence ID" value="GGY79662.1"/>
    <property type="molecule type" value="Genomic_DNA"/>
</dbReference>
<evidence type="ECO:0000313" key="4">
    <source>
        <dbReference type="Proteomes" id="UP000619761"/>
    </source>
</evidence>
<evidence type="ECO:0000259" key="2">
    <source>
        <dbReference type="Pfam" id="PF07515"/>
    </source>
</evidence>
<sequence>MKLNTGDIVNFHPIIGGAVGSTGHIIQEIQYAPNDFGCDVAWVSGKCGCVALAALSSAGSGYNDHQYLDQTHTARGGSRRSNAPLDASDFLRWLRIGLVKREIAINGSYTAVHSVKEGLFLLKPAIFKQYLIEKGIDQDLHEQLSNEFRKLKIHTTNADGNSSHTYWVETKFKGAKPLNGWVIPFTEIYGNAPRPPFNPNLSRSQGNGSSTVRLQTR</sequence>
<dbReference type="InterPro" id="IPR036388">
    <property type="entry name" value="WH-like_DNA-bd_sf"/>
</dbReference>
<keyword evidence="4" id="KW-1185">Reference proteome</keyword>
<evidence type="ECO:0000256" key="1">
    <source>
        <dbReference type="SAM" id="MobiDB-lite"/>
    </source>
</evidence>
<dbReference type="Gene3D" id="1.10.10.10">
    <property type="entry name" value="Winged helix-like DNA-binding domain superfamily/Winged helix DNA-binding domain"/>
    <property type="match status" value="1"/>
</dbReference>
<protein>
    <recommendedName>
        <fullName evidence="2">Putative conjugal transfer nickase/helicase TraI C-terminal domain-containing protein</fullName>
    </recommendedName>
</protein>
<dbReference type="Pfam" id="PF07515">
    <property type="entry name" value="TraI_2_C"/>
    <property type="match status" value="1"/>
</dbReference>
<feature type="domain" description="Putative conjugal transfer nickase/helicase TraI C-terminal" evidence="2">
    <location>
        <begin position="88"/>
        <end position="202"/>
    </location>
</feature>
<gene>
    <name evidence="3" type="ORF">GCM10011613_25720</name>
</gene>
<feature type="region of interest" description="Disordered" evidence="1">
    <location>
        <begin position="196"/>
        <end position="217"/>
    </location>
</feature>
<dbReference type="InterPro" id="IPR011093">
    <property type="entry name" value="TraI_2_C"/>
</dbReference>
<comment type="caution">
    <text evidence="3">The sequence shown here is derived from an EMBL/GenBank/DDBJ whole genome shotgun (WGS) entry which is preliminary data.</text>
</comment>
<evidence type="ECO:0000313" key="3">
    <source>
        <dbReference type="EMBL" id="GGY79662.1"/>
    </source>
</evidence>